<dbReference type="PANTHER" id="PTHR36852">
    <property type="entry name" value="PROTEIN GVPL 2"/>
    <property type="match status" value="1"/>
</dbReference>
<comment type="similarity">
    <text evidence="3">Belongs to the gas vesicle GvpF/GvpL family.</text>
</comment>
<comment type="subcellular location">
    <subcellularLocation>
        <location evidence="2">Gas vesicle</location>
    </subcellularLocation>
</comment>
<organism evidence="5 6">
    <name type="scientific">Streptomyces mooreae</name>
    <dbReference type="NCBI Taxonomy" id="3075523"/>
    <lineage>
        <taxon>Bacteria</taxon>
        <taxon>Bacillati</taxon>
        <taxon>Actinomycetota</taxon>
        <taxon>Actinomycetes</taxon>
        <taxon>Kitasatosporales</taxon>
        <taxon>Streptomycetaceae</taxon>
        <taxon>Streptomyces</taxon>
    </lineage>
</organism>
<reference evidence="5" key="1">
    <citation type="submission" date="2024-05" db="EMBL/GenBank/DDBJ databases">
        <title>30 novel species of actinomycetes from the DSMZ collection.</title>
        <authorList>
            <person name="Nouioui I."/>
        </authorList>
    </citation>
    <scope>NUCLEOTIDE SEQUENCE</scope>
    <source>
        <strain evidence="5">DSM 41527</strain>
    </source>
</reference>
<dbReference type="EMBL" id="JAVRFE010000003">
    <property type="protein sequence ID" value="MDT0454767.1"/>
    <property type="molecule type" value="Genomic_DNA"/>
</dbReference>
<keyword evidence="1" id="KW-0304">Gas vesicle</keyword>
<dbReference type="RefSeq" id="WP_311622196.1">
    <property type="nucleotide sequence ID" value="NZ_JAVRFE010000003.1"/>
</dbReference>
<gene>
    <name evidence="5" type="ORF">RM550_03300</name>
</gene>
<name>A0ABU2T0L7_9ACTN</name>
<comment type="caution">
    <text evidence="5">The sequence shown here is derived from an EMBL/GenBank/DDBJ whole genome shotgun (WGS) entry which is preliminary data.</text>
</comment>
<evidence type="ECO:0000256" key="1">
    <source>
        <dbReference type="ARBA" id="ARBA00022987"/>
    </source>
</evidence>
<dbReference type="PANTHER" id="PTHR36852:SF1">
    <property type="entry name" value="PROTEIN GVPL 2"/>
    <property type="match status" value="1"/>
</dbReference>
<evidence type="ECO:0000256" key="3">
    <source>
        <dbReference type="ARBA" id="ARBA00035643"/>
    </source>
</evidence>
<feature type="region of interest" description="Disordered" evidence="4">
    <location>
        <begin position="164"/>
        <end position="186"/>
    </location>
</feature>
<evidence type="ECO:0000313" key="6">
    <source>
        <dbReference type="Proteomes" id="UP001180551"/>
    </source>
</evidence>
<dbReference type="Pfam" id="PF06386">
    <property type="entry name" value="GvpL_GvpF"/>
    <property type="match status" value="1"/>
</dbReference>
<dbReference type="Proteomes" id="UP001180551">
    <property type="component" value="Unassembled WGS sequence"/>
</dbReference>
<sequence length="291" mass="31252">MTDRGTTDGHVTGRIAVGSDAPAERPGTPDGATATYVFAVCRQLDPAVLSGLAGLAEGSPVHGLRFGPLTAVVQHVPAAEFSEDAWQQRLSDRAELERCARAHHEVVTAAAVCGPTAPLALATLYRGDARARQALEADTDRFTAVLARIEDHAEWGVKVYLPTSSPTPAATAPAPPLPQGGRAPRGAGRAYLERKRGLHQAREHRHDRALQTAEDIDAALRRLATAARRLRPHSPEMTGEKHRLQILNATYLVTSVCEQRLRDAVAGLRRRTGAEVELSGPWVPYSFVGEA</sequence>
<keyword evidence="6" id="KW-1185">Reference proteome</keyword>
<feature type="region of interest" description="Disordered" evidence="4">
    <location>
        <begin position="1"/>
        <end position="29"/>
    </location>
</feature>
<protein>
    <submittedName>
        <fullName evidence="5">GvpL/GvpF family gas vesicle protein</fullName>
    </submittedName>
</protein>
<proteinExistence type="inferred from homology"/>
<dbReference type="InterPro" id="IPR009430">
    <property type="entry name" value="GvpL/GvpF"/>
</dbReference>
<evidence type="ECO:0000256" key="4">
    <source>
        <dbReference type="SAM" id="MobiDB-lite"/>
    </source>
</evidence>
<evidence type="ECO:0000256" key="2">
    <source>
        <dbReference type="ARBA" id="ARBA00035108"/>
    </source>
</evidence>
<evidence type="ECO:0000313" key="5">
    <source>
        <dbReference type="EMBL" id="MDT0454767.1"/>
    </source>
</evidence>
<accession>A0ABU2T0L7</accession>